<comment type="caution">
    <text evidence="1">The sequence shown here is derived from an EMBL/GenBank/DDBJ whole genome shotgun (WGS) entry which is preliminary data.</text>
</comment>
<name>A0A0F9KN05_9ZZZZ</name>
<reference evidence="1" key="1">
    <citation type="journal article" date="2015" name="Nature">
        <title>Complex archaea that bridge the gap between prokaryotes and eukaryotes.</title>
        <authorList>
            <person name="Spang A."/>
            <person name="Saw J.H."/>
            <person name="Jorgensen S.L."/>
            <person name="Zaremba-Niedzwiedzka K."/>
            <person name="Martijn J."/>
            <person name="Lind A.E."/>
            <person name="van Eijk R."/>
            <person name="Schleper C."/>
            <person name="Guy L."/>
            <person name="Ettema T.J."/>
        </authorList>
    </citation>
    <scope>NUCLEOTIDE SEQUENCE</scope>
</reference>
<dbReference type="AlphaFoldDB" id="A0A0F9KN05"/>
<gene>
    <name evidence="1" type="ORF">LCGC14_1382720</name>
</gene>
<proteinExistence type="predicted"/>
<sequence length="64" mass="7185">MTKVYFIALFGIEPYPIEVEISLPRGLPPSNIVGFPDVAVREARVGSRIISLENLKLLLRAYLK</sequence>
<accession>A0A0F9KN05</accession>
<evidence type="ECO:0000313" key="1">
    <source>
        <dbReference type="EMBL" id="KKM76181.1"/>
    </source>
</evidence>
<dbReference type="EMBL" id="LAZR01008852">
    <property type="protein sequence ID" value="KKM76181.1"/>
    <property type="molecule type" value="Genomic_DNA"/>
</dbReference>
<organism evidence="1">
    <name type="scientific">marine sediment metagenome</name>
    <dbReference type="NCBI Taxonomy" id="412755"/>
    <lineage>
        <taxon>unclassified sequences</taxon>
        <taxon>metagenomes</taxon>
        <taxon>ecological metagenomes</taxon>
    </lineage>
</organism>
<protein>
    <submittedName>
        <fullName evidence="1">Uncharacterized protein</fullName>
    </submittedName>
</protein>